<feature type="compositionally biased region" description="Polar residues" evidence="1">
    <location>
        <begin position="121"/>
        <end position="130"/>
    </location>
</feature>
<name>A0A0J6YHE6_COCIT</name>
<feature type="compositionally biased region" description="Basic and acidic residues" evidence="1">
    <location>
        <begin position="94"/>
        <end position="115"/>
    </location>
</feature>
<evidence type="ECO:0000256" key="1">
    <source>
        <dbReference type="SAM" id="MobiDB-lite"/>
    </source>
</evidence>
<reference evidence="3" key="1">
    <citation type="journal article" date="2010" name="Genome Res.">
        <title>Population genomic sequencing of Coccidioides fungi reveals recent hybridization and transposon control.</title>
        <authorList>
            <person name="Neafsey D.E."/>
            <person name="Barker B.M."/>
            <person name="Sharpton T.J."/>
            <person name="Stajich J.E."/>
            <person name="Park D.J."/>
            <person name="Whiston E."/>
            <person name="Hung C.-Y."/>
            <person name="McMahan C."/>
            <person name="White J."/>
            <person name="Sykes S."/>
            <person name="Heiman D."/>
            <person name="Young S."/>
            <person name="Zeng Q."/>
            <person name="Abouelleil A."/>
            <person name="Aftuck L."/>
            <person name="Bessette D."/>
            <person name="Brown A."/>
            <person name="FitzGerald M."/>
            <person name="Lui A."/>
            <person name="Macdonald J.P."/>
            <person name="Priest M."/>
            <person name="Orbach M.J."/>
            <person name="Galgiani J.N."/>
            <person name="Kirkland T.N."/>
            <person name="Cole G.T."/>
            <person name="Birren B.W."/>
            <person name="Henn M.R."/>
            <person name="Taylor J.W."/>
            <person name="Rounsley S.D."/>
        </authorList>
    </citation>
    <scope>NUCLEOTIDE SEQUENCE [LARGE SCALE GENOMIC DNA]</scope>
    <source>
        <strain evidence="3">RMSCC 2394</strain>
    </source>
</reference>
<dbReference type="EMBL" id="DS028096">
    <property type="protein sequence ID" value="KMP06323.1"/>
    <property type="molecule type" value="Genomic_DNA"/>
</dbReference>
<accession>A0A0J6YHE6</accession>
<dbReference type="Proteomes" id="UP000054565">
    <property type="component" value="Unassembled WGS sequence"/>
</dbReference>
<protein>
    <submittedName>
        <fullName evidence="2">Uncharacterized protein</fullName>
    </submittedName>
</protein>
<dbReference type="AlphaFoldDB" id="A0A0J6YHE6"/>
<proteinExistence type="predicted"/>
<sequence>MYAPETTKVRFATGESRCALANETRQGEKQFRGVEQGKVGWLLDFATGLLGRCLDLLEIRAGALVVRLTTRSTPEGTDVEETRERRRGLAQLRQRRERERERERERSRDDKRKESGAPWYRTQTPQRMTR</sequence>
<organism evidence="2 3">
    <name type="scientific">Coccidioides immitis RMSCC 2394</name>
    <dbReference type="NCBI Taxonomy" id="404692"/>
    <lineage>
        <taxon>Eukaryota</taxon>
        <taxon>Fungi</taxon>
        <taxon>Dikarya</taxon>
        <taxon>Ascomycota</taxon>
        <taxon>Pezizomycotina</taxon>
        <taxon>Eurotiomycetes</taxon>
        <taxon>Eurotiomycetidae</taxon>
        <taxon>Onygenales</taxon>
        <taxon>Onygenaceae</taxon>
        <taxon>Coccidioides</taxon>
    </lineage>
</organism>
<evidence type="ECO:0000313" key="2">
    <source>
        <dbReference type="EMBL" id="KMP06323.1"/>
    </source>
</evidence>
<feature type="region of interest" description="Disordered" evidence="1">
    <location>
        <begin position="68"/>
        <end position="130"/>
    </location>
</feature>
<evidence type="ECO:0000313" key="3">
    <source>
        <dbReference type="Proteomes" id="UP000054565"/>
    </source>
</evidence>
<gene>
    <name evidence="2" type="ORF">CIRG_06004</name>
</gene>